<evidence type="ECO:0000313" key="1">
    <source>
        <dbReference type="EMBL" id="QFU15643.1"/>
    </source>
</evidence>
<evidence type="ECO:0000313" key="2">
    <source>
        <dbReference type="Proteomes" id="UP000325614"/>
    </source>
</evidence>
<sequence length="68" mass="7657">MSRRFSKIKIAEFPAGALRNSGLVEGRTRNWLETEAKSLKTLPGRLIPNPVWRKPNVEEHGARVKCAS</sequence>
<keyword evidence="2" id="KW-1185">Reference proteome</keyword>
<protein>
    <submittedName>
        <fullName evidence="1">Uncharacterized protein</fullName>
    </submittedName>
</protein>
<dbReference type="EMBL" id="CP045423">
    <property type="protein sequence ID" value="QFU15643.1"/>
    <property type="molecule type" value="Genomic_DNA"/>
</dbReference>
<gene>
    <name evidence="1" type="ORF">GDR74_05115</name>
</gene>
<dbReference type="Proteomes" id="UP000325614">
    <property type="component" value="Chromosome"/>
</dbReference>
<reference evidence="1 2" key="1">
    <citation type="submission" date="2019-10" db="EMBL/GenBank/DDBJ databases">
        <title>Isolation, Identification of Microvirga thermotolerans HR1, a novel thermophilic bacterium and Comparative Genomics of the genus Microvirga.</title>
        <authorList>
            <person name="Li J."/>
            <person name="Zhang W."/>
            <person name="Lin M."/>
            <person name="Wang J."/>
        </authorList>
    </citation>
    <scope>NUCLEOTIDE SEQUENCE [LARGE SCALE GENOMIC DNA]</scope>
    <source>
        <strain evidence="1 2">HR1</strain>
    </source>
</reference>
<name>A0A5P9JTB0_9HYPH</name>
<accession>A0A5P9JTB0</accession>
<dbReference type="KEGG" id="mico:GDR74_05115"/>
<dbReference type="RefSeq" id="WP_152585288.1">
    <property type="nucleotide sequence ID" value="NZ_CP045423.1"/>
</dbReference>
<proteinExistence type="predicted"/>
<dbReference type="AlphaFoldDB" id="A0A5P9JTB0"/>
<organism evidence="1 2">
    <name type="scientific">Microvirga thermotolerans</name>
    <dbReference type="NCBI Taxonomy" id="2651334"/>
    <lineage>
        <taxon>Bacteria</taxon>
        <taxon>Pseudomonadati</taxon>
        <taxon>Pseudomonadota</taxon>
        <taxon>Alphaproteobacteria</taxon>
        <taxon>Hyphomicrobiales</taxon>
        <taxon>Methylobacteriaceae</taxon>
        <taxon>Microvirga</taxon>
    </lineage>
</organism>